<dbReference type="InterPro" id="IPR005119">
    <property type="entry name" value="LysR_subst-bd"/>
</dbReference>
<feature type="domain" description="HTH lysR-type" evidence="5">
    <location>
        <begin position="5"/>
        <end position="62"/>
    </location>
</feature>
<comment type="similarity">
    <text evidence="1">Belongs to the LysR transcriptional regulatory family.</text>
</comment>
<keyword evidence="4" id="KW-0804">Transcription</keyword>
<name>A0ABQ0MDP8_9BACT</name>
<keyword evidence="3" id="KW-0238">DNA-binding</keyword>
<dbReference type="PROSITE" id="PS50931">
    <property type="entry name" value="HTH_LYSR"/>
    <property type="match status" value="1"/>
</dbReference>
<dbReference type="SUPFAM" id="SSF46785">
    <property type="entry name" value="Winged helix' DNA-binding domain"/>
    <property type="match status" value="1"/>
</dbReference>
<dbReference type="InterPro" id="IPR036390">
    <property type="entry name" value="WH_DNA-bd_sf"/>
</dbReference>
<dbReference type="InterPro" id="IPR050950">
    <property type="entry name" value="HTH-type_LysR_regulators"/>
</dbReference>
<keyword evidence="7" id="KW-1185">Reference proteome</keyword>
<evidence type="ECO:0000256" key="4">
    <source>
        <dbReference type="ARBA" id="ARBA00023163"/>
    </source>
</evidence>
<evidence type="ECO:0000256" key="2">
    <source>
        <dbReference type="ARBA" id="ARBA00023015"/>
    </source>
</evidence>
<reference evidence="6 7" key="1">
    <citation type="submission" date="2017-04" db="EMBL/GenBank/DDBJ databases">
        <authorList>
            <consortium name="Geobacter pelophilus Genome Sequencing"/>
            <person name="Aoyagi T."/>
            <person name="Koike H."/>
            <person name="Hori T."/>
        </authorList>
    </citation>
    <scope>NUCLEOTIDE SEQUENCE [LARGE SCALE GENOMIC DNA]</scope>
    <source>
        <strain evidence="6 7">Drf2</strain>
    </source>
</reference>
<dbReference type="EMBL" id="BDQG01000001">
    <property type="protein sequence ID" value="GAW65242.1"/>
    <property type="molecule type" value="Genomic_DNA"/>
</dbReference>
<dbReference type="Gene3D" id="3.40.190.290">
    <property type="match status" value="1"/>
</dbReference>
<dbReference type="PANTHER" id="PTHR30419:SF8">
    <property type="entry name" value="NITROGEN ASSIMILATION TRANSCRIPTIONAL ACTIVATOR-RELATED"/>
    <property type="match status" value="1"/>
</dbReference>
<protein>
    <submittedName>
        <fullName evidence="6">LysR family transcriptional regulator</fullName>
    </submittedName>
</protein>
<dbReference type="SUPFAM" id="SSF53850">
    <property type="entry name" value="Periplasmic binding protein-like II"/>
    <property type="match status" value="1"/>
</dbReference>
<dbReference type="CDD" id="cd05466">
    <property type="entry name" value="PBP2_LTTR_substrate"/>
    <property type="match status" value="1"/>
</dbReference>
<keyword evidence="2" id="KW-0805">Transcription regulation</keyword>
<evidence type="ECO:0000259" key="5">
    <source>
        <dbReference type="PROSITE" id="PS50931"/>
    </source>
</evidence>
<dbReference type="InterPro" id="IPR000847">
    <property type="entry name" value="LysR_HTH_N"/>
</dbReference>
<evidence type="ECO:0000313" key="7">
    <source>
        <dbReference type="Proteomes" id="UP000194153"/>
    </source>
</evidence>
<dbReference type="Gene3D" id="1.10.10.10">
    <property type="entry name" value="Winged helix-like DNA-binding domain superfamily/Winged helix DNA-binding domain"/>
    <property type="match status" value="1"/>
</dbReference>
<dbReference type="Proteomes" id="UP000194153">
    <property type="component" value="Unassembled WGS sequence"/>
</dbReference>
<comment type="caution">
    <text evidence="6">The sequence shown here is derived from an EMBL/GenBank/DDBJ whole genome shotgun (WGS) entry which is preliminary data.</text>
</comment>
<evidence type="ECO:0000256" key="3">
    <source>
        <dbReference type="ARBA" id="ARBA00023125"/>
    </source>
</evidence>
<dbReference type="PANTHER" id="PTHR30419">
    <property type="entry name" value="HTH-TYPE TRANSCRIPTIONAL REGULATOR YBHD"/>
    <property type="match status" value="1"/>
</dbReference>
<dbReference type="InterPro" id="IPR036388">
    <property type="entry name" value="WH-like_DNA-bd_sf"/>
</dbReference>
<evidence type="ECO:0000313" key="6">
    <source>
        <dbReference type="EMBL" id="GAW65242.1"/>
    </source>
</evidence>
<reference evidence="7" key="2">
    <citation type="submission" date="2017-05" db="EMBL/GenBank/DDBJ databases">
        <title>Draft genome sequence of Geobacter pelophilus, a iron(III)-reducing bacteria.</title>
        <authorList>
            <person name="Aoyagi T."/>
            <person name="Koike H."/>
            <person name="Morita T."/>
            <person name="Sato Y."/>
            <person name="Habe H."/>
            <person name="Hori T."/>
        </authorList>
    </citation>
    <scope>NUCLEOTIDE SEQUENCE [LARGE SCALE GENOMIC DNA]</scope>
    <source>
        <strain evidence="7">Drf2</strain>
    </source>
</reference>
<dbReference type="PRINTS" id="PR00039">
    <property type="entry name" value="HTHLYSR"/>
</dbReference>
<gene>
    <name evidence="6" type="ORF">GPEL0_01f0028</name>
</gene>
<proteinExistence type="inferred from homology"/>
<organism evidence="6 7">
    <name type="scientific">Geoanaerobacter pelophilus</name>
    <dbReference type="NCBI Taxonomy" id="60036"/>
    <lineage>
        <taxon>Bacteria</taxon>
        <taxon>Pseudomonadati</taxon>
        <taxon>Thermodesulfobacteriota</taxon>
        <taxon>Desulfuromonadia</taxon>
        <taxon>Geobacterales</taxon>
        <taxon>Geobacteraceae</taxon>
        <taxon>Geoanaerobacter</taxon>
    </lineage>
</organism>
<dbReference type="Pfam" id="PF03466">
    <property type="entry name" value="LysR_substrate"/>
    <property type="match status" value="1"/>
</dbReference>
<sequence>MEVVVDVRQLRYFVEVARVKNFTKAAEALHIAQPAVSMAVKRLEQELELALFNRQDKKVSLTAEGEIFLPHARRILEDLRAAELEMAELKGLSKGEVRIGIPPMISAYFFPDIIRDFKISYPQLRLSVLGEGAWRIQKMIGQGELDMGVVAGGNFPETLEVRRFLREEIVICVPPGHPFAGRRSVTLAEFIREPLVFYKEGYYIREFFLEVLKGAGSAPNIVFETNLFSLVKSLVRNGTGISIFLRMVVAADTDLVAVPFDPPLHLDLLIAWKKDTYLSLANRAFVDFLLQHAAEEWRSHAEQK</sequence>
<accession>A0ABQ0MDP8</accession>
<dbReference type="Pfam" id="PF00126">
    <property type="entry name" value="HTH_1"/>
    <property type="match status" value="1"/>
</dbReference>
<evidence type="ECO:0000256" key="1">
    <source>
        <dbReference type="ARBA" id="ARBA00009437"/>
    </source>
</evidence>